<evidence type="ECO:0000313" key="2">
    <source>
        <dbReference type="Proteomes" id="UP001054945"/>
    </source>
</evidence>
<reference evidence="1 2" key="1">
    <citation type="submission" date="2021-06" db="EMBL/GenBank/DDBJ databases">
        <title>Caerostris extrusa draft genome.</title>
        <authorList>
            <person name="Kono N."/>
            <person name="Arakawa K."/>
        </authorList>
    </citation>
    <scope>NUCLEOTIDE SEQUENCE [LARGE SCALE GENOMIC DNA]</scope>
</reference>
<dbReference type="EMBL" id="BPLR01007802">
    <property type="protein sequence ID" value="GIY19882.1"/>
    <property type="molecule type" value="Genomic_DNA"/>
</dbReference>
<name>A0AAV4REV7_CAEEX</name>
<protein>
    <submittedName>
        <fullName evidence="1">Uncharacterized protein</fullName>
    </submittedName>
</protein>
<sequence>MCSTSPCLPRPEGGIEPLRLSSATGLKPTHQTTSAHLGDNMTMLSGIYAGISVGSVKSGRLNYWQISTFAALGTFLYPWDVNTQHVFNIPMTPSPRRWNRTTLILLSYGFEARTPDHWCSSGQH</sequence>
<keyword evidence="2" id="KW-1185">Reference proteome</keyword>
<accession>A0AAV4REV7</accession>
<dbReference type="Proteomes" id="UP001054945">
    <property type="component" value="Unassembled WGS sequence"/>
</dbReference>
<comment type="caution">
    <text evidence="1">The sequence shown here is derived from an EMBL/GenBank/DDBJ whole genome shotgun (WGS) entry which is preliminary data.</text>
</comment>
<proteinExistence type="predicted"/>
<dbReference type="AlphaFoldDB" id="A0AAV4REV7"/>
<evidence type="ECO:0000313" key="1">
    <source>
        <dbReference type="EMBL" id="GIY19882.1"/>
    </source>
</evidence>
<organism evidence="1 2">
    <name type="scientific">Caerostris extrusa</name>
    <name type="common">Bark spider</name>
    <name type="synonym">Caerostris bankana</name>
    <dbReference type="NCBI Taxonomy" id="172846"/>
    <lineage>
        <taxon>Eukaryota</taxon>
        <taxon>Metazoa</taxon>
        <taxon>Ecdysozoa</taxon>
        <taxon>Arthropoda</taxon>
        <taxon>Chelicerata</taxon>
        <taxon>Arachnida</taxon>
        <taxon>Araneae</taxon>
        <taxon>Araneomorphae</taxon>
        <taxon>Entelegynae</taxon>
        <taxon>Araneoidea</taxon>
        <taxon>Araneidae</taxon>
        <taxon>Caerostris</taxon>
    </lineage>
</organism>
<gene>
    <name evidence="1" type="ORF">CEXT_604481</name>
</gene>